<evidence type="ECO:0000313" key="2">
    <source>
        <dbReference type="Proteomes" id="UP000232323"/>
    </source>
</evidence>
<dbReference type="PANTHER" id="PTHR21228">
    <property type="entry name" value="FAST LEU-RICH DOMAIN-CONTAINING"/>
    <property type="match status" value="1"/>
</dbReference>
<sequence length="944" mass="104438">MRDKAGVVFRRHSAFWRLDQELNGVLFKMAVSSLTTLTNPLTWTCSIATGHDAHRFNHHQKMGAAINMPLDIPRAIGGNQGLWKSAVEDKKSLGVRLYTQYFVQRRSFASKVKIEYVTIHQPLLDPCLTEPTNYLQLMSALRQAPNAKRIEELMKPEMLARYDSIHVAAALCRLPKVLEYREKDMVKTDVVMPEGCGVLSRNPRPGSELRLSNRQKAQSLSRTLCMLIPSFPSERFQVRQAANCIWALGTLHKKGVKVVDSERMERRLLDKMNIGGSKAGGVLLPGMEMKGDMALKDMISDLVQRMVNSNMSLAFVNAYASLLRVIAAKDFKGLHKHALPCEVAQLLKGMAMLPRSCQQYDVVTELMMYVAKRGDSFEARELGTAAWAIAALSDARENNGLRGLEAAGAALYTLARCCIKRKEEFLPSAIATVMWSFAACRRERQLVPAESIQEMCGALVEGIEPQLVLLKPQDIAMLTWACAELKYKNQELMQLMIRKAVQLLESFTPFEMSQTLLATARNKHPASSSARLFMAVTESVPREVDPSLGLRVVSDTMLAFAQSGLDTLSNQPWQGWLEKAQAMLRRLRGHLKEGISDRRLQVTPELAAKMGTALMKLHNTESRLGLSAPRTVEDAGLEKALMEVMEDLAPSSTPYQLAEMMNTVARGFKESGLMLAAAGAARMKQLITDMSSGPSGKIHPRASDDAVKDGHLNKNGQVLLEKELEVLGASWLLRHAADVHRVCIQLGVNNTELRNLVEGLLVASEEAMRERREDKHGLRGLSSKRVLSVLLSCHHDEPPSKLGQRHQLRSAVSRLLRDPQRSSPAASDRTTASYLLLQTQPVLVRAMSIFAAGADACNQVLLNKPKSGRSVASVPESSTSVTLHTDLDASEYIAGILNKDDYSLQDKDGQLKQDILLILEVAKMNGRALTNTMSLASKLESPLL</sequence>
<dbReference type="GO" id="GO:0005759">
    <property type="term" value="C:mitochondrial matrix"/>
    <property type="evidence" value="ECO:0007669"/>
    <property type="project" value="TreeGrafter"/>
</dbReference>
<dbReference type="OrthoDB" id="533340at2759"/>
<reference evidence="1 2" key="1">
    <citation type="submission" date="2017-08" db="EMBL/GenBank/DDBJ databases">
        <title>Acidophilic green algal genome provides insights into adaptation to an acidic environment.</title>
        <authorList>
            <person name="Hirooka S."/>
            <person name="Hirose Y."/>
            <person name="Kanesaki Y."/>
            <person name="Higuchi S."/>
            <person name="Fujiwara T."/>
            <person name="Onuma R."/>
            <person name="Era A."/>
            <person name="Ohbayashi R."/>
            <person name="Uzuka A."/>
            <person name="Nozaki H."/>
            <person name="Yoshikawa H."/>
            <person name="Miyagishima S.Y."/>
        </authorList>
    </citation>
    <scope>NUCLEOTIDE SEQUENCE [LARGE SCALE GENOMIC DNA]</scope>
    <source>
        <strain evidence="1 2">NIES-2499</strain>
    </source>
</reference>
<dbReference type="EMBL" id="BEGY01000033">
    <property type="protein sequence ID" value="GAX78573.1"/>
    <property type="molecule type" value="Genomic_DNA"/>
</dbReference>
<evidence type="ECO:0000313" key="1">
    <source>
        <dbReference type="EMBL" id="GAX78573.1"/>
    </source>
</evidence>
<gene>
    <name evidence="1" type="ORF">CEUSTIGMA_g6013.t1</name>
</gene>
<dbReference type="Proteomes" id="UP000232323">
    <property type="component" value="Unassembled WGS sequence"/>
</dbReference>
<proteinExistence type="predicted"/>
<dbReference type="GO" id="GO:0035770">
    <property type="term" value="C:ribonucleoprotein granule"/>
    <property type="evidence" value="ECO:0007669"/>
    <property type="project" value="TreeGrafter"/>
</dbReference>
<name>A0A250X666_9CHLO</name>
<dbReference type="PANTHER" id="PTHR21228:SF40">
    <property type="entry name" value="LD45607P"/>
    <property type="match status" value="1"/>
</dbReference>
<dbReference type="InterPro" id="IPR050870">
    <property type="entry name" value="FAST_kinase"/>
</dbReference>
<accession>A0A250X666</accession>
<dbReference type="AlphaFoldDB" id="A0A250X666"/>
<protein>
    <submittedName>
        <fullName evidence="1">Uncharacterized protein</fullName>
    </submittedName>
</protein>
<keyword evidence="2" id="KW-1185">Reference proteome</keyword>
<dbReference type="GO" id="GO:0000963">
    <property type="term" value="P:mitochondrial RNA processing"/>
    <property type="evidence" value="ECO:0007669"/>
    <property type="project" value="TreeGrafter"/>
</dbReference>
<dbReference type="GO" id="GO:0003723">
    <property type="term" value="F:RNA binding"/>
    <property type="evidence" value="ECO:0007669"/>
    <property type="project" value="TreeGrafter"/>
</dbReference>
<dbReference type="STRING" id="1157962.A0A250X666"/>
<dbReference type="GO" id="GO:0044528">
    <property type="term" value="P:regulation of mitochondrial mRNA stability"/>
    <property type="evidence" value="ECO:0007669"/>
    <property type="project" value="TreeGrafter"/>
</dbReference>
<organism evidence="1 2">
    <name type="scientific">Chlamydomonas eustigma</name>
    <dbReference type="NCBI Taxonomy" id="1157962"/>
    <lineage>
        <taxon>Eukaryota</taxon>
        <taxon>Viridiplantae</taxon>
        <taxon>Chlorophyta</taxon>
        <taxon>core chlorophytes</taxon>
        <taxon>Chlorophyceae</taxon>
        <taxon>CS clade</taxon>
        <taxon>Chlamydomonadales</taxon>
        <taxon>Chlamydomonadaceae</taxon>
        <taxon>Chlamydomonas</taxon>
    </lineage>
</organism>
<comment type="caution">
    <text evidence="1">The sequence shown here is derived from an EMBL/GenBank/DDBJ whole genome shotgun (WGS) entry which is preliminary data.</text>
</comment>